<evidence type="ECO:0000256" key="3">
    <source>
        <dbReference type="ARBA" id="ARBA00022741"/>
    </source>
</evidence>
<comment type="subunit">
    <text evidence="8">Tetramer of two alpha and two beta subunits.</text>
</comment>
<comment type="subcellular location">
    <subcellularLocation>
        <location evidence="8">Cytoplasm</location>
    </subcellularLocation>
</comment>
<reference evidence="9" key="1">
    <citation type="submission" date="2024-01" db="EMBL/GenBank/DDBJ databases">
        <title>Bank of Algae and Cyanobacteria of the Azores (BACA) strain genomes.</title>
        <authorList>
            <person name="Luz R."/>
            <person name="Cordeiro R."/>
            <person name="Fonseca A."/>
            <person name="Goncalves V."/>
        </authorList>
    </citation>
    <scope>NUCLEOTIDE SEQUENCE</scope>
    <source>
        <strain evidence="9">BACA0141</strain>
    </source>
</reference>
<proteinExistence type="inferred from homology"/>
<dbReference type="PANTHER" id="PTHR30075">
    <property type="entry name" value="GLYCYL-TRNA SYNTHETASE"/>
    <property type="match status" value="1"/>
</dbReference>
<dbReference type="InterPro" id="IPR006194">
    <property type="entry name" value="Gly-tRNA-synth_heterodimer"/>
</dbReference>
<keyword evidence="2 8" id="KW-0436">Ligase</keyword>
<evidence type="ECO:0000256" key="6">
    <source>
        <dbReference type="ARBA" id="ARBA00023146"/>
    </source>
</evidence>
<dbReference type="EMBL" id="JAZBJZ010000028">
    <property type="protein sequence ID" value="MEE3716905.1"/>
    <property type="molecule type" value="Genomic_DNA"/>
</dbReference>
<evidence type="ECO:0000256" key="1">
    <source>
        <dbReference type="ARBA" id="ARBA00008226"/>
    </source>
</evidence>
<evidence type="ECO:0000256" key="5">
    <source>
        <dbReference type="ARBA" id="ARBA00022917"/>
    </source>
</evidence>
<evidence type="ECO:0000256" key="2">
    <source>
        <dbReference type="ARBA" id="ARBA00022598"/>
    </source>
</evidence>
<dbReference type="PANTHER" id="PTHR30075:SF2">
    <property type="entry name" value="GLYCINE--TRNA LIGASE, CHLOROPLASTIC_MITOCHONDRIAL 2"/>
    <property type="match status" value="1"/>
</dbReference>
<sequence length="714" mass="79069">MAIFLLEVGTEELPASFVVDALTQWQERIPKSLSDRQLTTSKIQVYGTPRRLAVTIAGLPLHQPDQVLEVKGPAIAAAFAKGDPKGEPTKAAIGFARSKGVDVTDLTVKETDKGTFVFATQKIFGRPSAEILTELASEWITGLEGKRLMRWGTGELKFPRPIRWLVALLDQEVLPLKLENIEADRLSRGHRVLHPRAVVIDTAGDYVATLREAFITVDGQERQRRILDQIAGLGELIGAKAEISDALLEEVTYLVEYPTAVVGEFDREFLQLPTPVIKTEMVSHQRYFPLYSNSEPDRLLPYFITISNGDPEKSRLIAAGNGRVIRARLADGKFFYDADRAVALETFLPLLEKVTFQEQLGSVANKVARIREIASAVIHAIPNLETSETERAEIDRTAQLCKADLVTQMVKEFPELQGIMGQYYAQSSGEPATVAQGILEHYQPRGAGDRLPQSLTGKIIAIADRLDTLVGIFGLGVIPTGSSDPFALRRSAAAIVQIAWDNGYALNLPQLLKAVIYIYSEHKLLSHPPETVLDNLYKWFKQRCETLLLDRTLDGIDYDLVDAVFGVDDPDYAIAALDNLAKLRDRALFLQKTRQDTVLGEIYEVVNRATRLATQGKLASDVVDIRAVVDPKRLTEPSEKALYEAIAALPSNPSYEQLIASIKAISPILAKFFDDVMVMVEDPQVQSDRLNLLGVIRNYSRILADFAAIRSDKG</sequence>
<organism evidence="9 10">
    <name type="scientific">Tumidithrix elongata BACA0141</name>
    <dbReference type="NCBI Taxonomy" id="2716417"/>
    <lineage>
        <taxon>Bacteria</taxon>
        <taxon>Bacillati</taxon>
        <taxon>Cyanobacteriota</taxon>
        <taxon>Cyanophyceae</taxon>
        <taxon>Pseudanabaenales</taxon>
        <taxon>Pseudanabaenaceae</taxon>
        <taxon>Tumidithrix</taxon>
        <taxon>Tumidithrix elongata</taxon>
    </lineage>
</organism>
<dbReference type="HAMAP" id="MF_00255">
    <property type="entry name" value="Gly_tRNA_synth_beta"/>
    <property type="match status" value="1"/>
</dbReference>
<dbReference type="Proteomes" id="UP001333818">
    <property type="component" value="Unassembled WGS sequence"/>
</dbReference>
<keyword evidence="3 8" id="KW-0547">Nucleotide-binding</keyword>
<name>A0AAW9Q0C1_9CYAN</name>
<gene>
    <name evidence="8 9" type="primary">glyS</name>
    <name evidence="9" type="ORF">V2H45_09125</name>
</gene>
<dbReference type="PROSITE" id="PS50861">
    <property type="entry name" value="AA_TRNA_LIGASE_II_GLYAB"/>
    <property type="match status" value="1"/>
</dbReference>
<keyword evidence="4 8" id="KW-0067">ATP-binding</keyword>
<evidence type="ECO:0000313" key="9">
    <source>
        <dbReference type="EMBL" id="MEE3716905.1"/>
    </source>
</evidence>
<keyword evidence="8" id="KW-0963">Cytoplasm</keyword>
<dbReference type="GO" id="GO:0004820">
    <property type="term" value="F:glycine-tRNA ligase activity"/>
    <property type="evidence" value="ECO:0007669"/>
    <property type="project" value="UniProtKB-UniRule"/>
</dbReference>
<comment type="catalytic activity">
    <reaction evidence="7 8">
        <text>tRNA(Gly) + glycine + ATP = glycyl-tRNA(Gly) + AMP + diphosphate</text>
        <dbReference type="Rhea" id="RHEA:16013"/>
        <dbReference type="Rhea" id="RHEA-COMP:9664"/>
        <dbReference type="Rhea" id="RHEA-COMP:9683"/>
        <dbReference type="ChEBI" id="CHEBI:30616"/>
        <dbReference type="ChEBI" id="CHEBI:33019"/>
        <dbReference type="ChEBI" id="CHEBI:57305"/>
        <dbReference type="ChEBI" id="CHEBI:78442"/>
        <dbReference type="ChEBI" id="CHEBI:78522"/>
        <dbReference type="ChEBI" id="CHEBI:456215"/>
        <dbReference type="EC" id="6.1.1.14"/>
    </reaction>
</comment>
<dbReference type="AlphaFoldDB" id="A0AAW9Q0C1"/>
<dbReference type="RefSeq" id="WP_330483333.1">
    <property type="nucleotide sequence ID" value="NZ_JAZBJZ010000028.1"/>
</dbReference>
<keyword evidence="10" id="KW-1185">Reference proteome</keyword>
<keyword evidence="6 8" id="KW-0030">Aminoacyl-tRNA synthetase</keyword>
<evidence type="ECO:0000256" key="8">
    <source>
        <dbReference type="HAMAP-Rule" id="MF_00255"/>
    </source>
</evidence>
<evidence type="ECO:0000256" key="7">
    <source>
        <dbReference type="ARBA" id="ARBA00047937"/>
    </source>
</evidence>
<dbReference type="EC" id="6.1.1.14" evidence="8"/>
<dbReference type="GO" id="GO:0006426">
    <property type="term" value="P:glycyl-tRNA aminoacylation"/>
    <property type="evidence" value="ECO:0007669"/>
    <property type="project" value="UniProtKB-UniRule"/>
</dbReference>
<dbReference type="SUPFAM" id="SSF109604">
    <property type="entry name" value="HD-domain/PDEase-like"/>
    <property type="match status" value="1"/>
</dbReference>
<dbReference type="GO" id="GO:0005829">
    <property type="term" value="C:cytosol"/>
    <property type="evidence" value="ECO:0007669"/>
    <property type="project" value="TreeGrafter"/>
</dbReference>
<evidence type="ECO:0000313" key="10">
    <source>
        <dbReference type="Proteomes" id="UP001333818"/>
    </source>
</evidence>
<accession>A0AAW9Q0C1</accession>
<comment type="similarity">
    <text evidence="1 8">Belongs to the class-II aminoacyl-tRNA synthetase family.</text>
</comment>
<evidence type="ECO:0000256" key="4">
    <source>
        <dbReference type="ARBA" id="ARBA00022840"/>
    </source>
</evidence>
<keyword evidence="5 8" id="KW-0648">Protein biosynthesis</keyword>
<comment type="caution">
    <text evidence="9">The sequence shown here is derived from an EMBL/GenBank/DDBJ whole genome shotgun (WGS) entry which is preliminary data.</text>
</comment>
<protein>
    <recommendedName>
        <fullName evidence="8">Glycine--tRNA ligase beta subunit</fullName>
        <ecNumber evidence="8">6.1.1.14</ecNumber>
    </recommendedName>
    <alternativeName>
        <fullName evidence="8">Glycyl-tRNA synthetase beta subunit</fullName>
        <shortName evidence="8">GlyRS</shortName>
    </alternativeName>
</protein>
<dbReference type="NCBIfam" id="TIGR00211">
    <property type="entry name" value="glyS"/>
    <property type="match status" value="1"/>
</dbReference>
<dbReference type="Pfam" id="PF02092">
    <property type="entry name" value="tRNA_synt_2f"/>
    <property type="match status" value="1"/>
</dbReference>
<dbReference type="PRINTS" id="PR01045">
    <property type="entry name" value="TRNASYNTHGB"/>
</dbReference>
<dbReference type="GO" id="GO:0005524">
    <property type="term" value="F:ATP binding"/>
    <property type="evidence" value="ECO:0007669"/>
    <property type="project" value="UniProtKB-UniRule"/>
</dbReference>
<dbReference type="InterPro" id="IPR015944">
    <property type="entry name" value="Gly-tRNA-synth_bsu"/>
</dbReference>